<gene>
    <name evidence="1" type="ORF">GRI62_10720</name>
</gene>
<dbReference type="OrthoDB" id="9789109at2"/>
<organism evidence="1 2">
    <name type="scientific">Aurantiacibacter arachoides</name>
    <dbReference type="NCBI Taxonomy" id="1850444"/>
    <lineage>
        <taxon>Bacteria</taxon>
        <taxon>Pseudomonadati</taxon>
        <taxon>Pseudomonadota</taxon>
        <taxon>Alphaproteobacteria</taxon>
        <taxon>Sphingomonadales</taxon>
        <taxon>Erythrobacteraceae</taxon>
        <taxon>Aurantiacibacter</taxon>
    </lineage>
</organism>
<protein>
    <submittedName>
        <fullName evidence="1">DUF488 family protein</fullName>
    </submittedName>
</protein>
<dbReference type="Proteomes" id="UP000460626">
    <property type="component" value="Unassembled WGS sequence"/>
</dbReference>
<proteinExistence type="predicted"/>
<dbReference type="RefSeq" id="WP_131453875.1">
    <property type="nucleotide sequence ID" value="NZ_BMJK01000002.1"/>
</dbReference>
<sequence length="179" mass="20437">MGTHADHPLYTIGHSTRTLEEFVDLLRGAGVQRLIDVRSIPRSRTNPQYNLDFLPDALRCWQIRHTIIPELGGRRSKQGVAADINAFWINQSFHNYADFAMSGEFRSGLQKLLAFHDDEPCAIMCSEAVWWRCHRRIIADYLLAEGHDVRHIMGAGRIDPAKLTPAVQRHDRVLLYPPA</sequence>
<dbReference type="InterPro" id="IPR007438">
    <property type="entry name" value="DUF488"/>
</dbReference>
<reference evidence="1 2" key="1">
    <citation type="submission" date="2019-12" db="EMBL/GenBank/DDBJ databases">
        <title>Genomic-based taxomic classification of the family Erythrobacteraceae.</title>
        <authorList>
            <person name="Xu L."/>
        </authorList>
    </citation>
    <scope>NUCLEOTIDE SEQUENCE [LARGE SCALE GENOMIC DNA]</scope>
    <source>
        <strain evidence="1 2">RC4-10-4</strain>
    </source>
</reference>
<keyword evidence="2" id="KW-1185">Reference proteome</keyword>
<dbReference type="PANTHER" id="PTHR39337">
    <property type="entry name" value="BLR5642 PROTEIN"/>
    <property type="match status" value="1"/>
</dbReference>
<name>A0A845A2Z6_9SPHN</name>
<accession>A0A845A2Z6</accession>
<dbReference type="AlphaFoldDB" id="A0A845A2Z6"/>
<dbReference type="Pfam" id="PF04343">
    <property type="entry name" value="DUF488"/>
    <property type="match status" value="1"/>
</dbReference>
<dbReference type="PANTHER" id="PTHR39337:SF1">
    <property type="entry name" value="BLR5642 PROTEIN"/>
    <property type="match status" value="1"/>
</dbReference>
<dbReference type="InterPro" id="IPR014519">
    <property type="entry name" value="UCP024492"/>
</dbReference>
<evidence type="ECO:0000313" key="1">
    <source>
        <dbReference type="EMBL" id="MXO94074.1"/>
    </source>
</evidence>
<dbReference type="PIRSF" id="PIRSF024492">
    <property type="entry name" value="UCP024492"/>
    <property type="match status" value="1"/>
</dbReference>
<comment type="caution">
    <text evidence="1">The sequence shown here is derived from an EMBL/GenBank/DDBJ whole genome shotgun (WGS) entry which is preliminary data.</text>
</comment>
<dbReference type="EMBL" id="WTYH01000001">
    <property type="protein sequence ID" value="MXO94074.1"/>
    <property type="molecule type" value="Genomic_DNA"/>
</dbReference>
<evidence type="ECO:0000313" key="2">
    <source>
        <dbReference type="Proteomes" id="UP000460626"/>
    </source>
</evidence>